<accession>A0A9P7HLL7</accession>
<dbReference type="AlphaFoldDB" id="A0A9P7HLL7"/>
<evidence type="ECO:0000256" key="2">
    <source>
        <dbReference type="ARBA" id="ARBA00022448"/>
    </source>
</evidence>
<dbReference type="GO" id="GO:0140359">
    <property type="term" value="F:ABC-type transporter activity"/>
    <property type="evidence" value="ECO:0007669"/>
    <property type="project" value="InterPro"/>
</dbReference>
<keyword evidence="5 6" id="KW-0472">Membrane</keyword>
<feature type="domain" description="ABC-2 type transporter transmembrane" evidence="7">
    <location>
        <begin position="65"/>
        <end position="280"/>
    </location>
</feature>
<sequence length="388" mass="44017">MLEVISAAPGSHTEIDWHQVWCESYEYQSVQTELQRLKAEGASSGSTAHNNDPGSYREFAAPFWEQLCVASKRTFQQYWRTPTYIYSKAALCIQVALFIGLVFLNAPRSIQGLQNQMFTIFQILTVFGQLVQQQMPHFVLQRSLYEVRERPSKTYSWKVFMLSQIIVEIPWNTLMSVFMFVCLYYPVGFQKNAEAAGQTAERGALMWLLLWQFLIFTCTFAHACIAITDTAEAGGNLANVIFMLCLFFCGVLAGPDRLPGFWIWMYRVSPFTYLVSAVLSTGLANAEVTCAANEYVKFDPPNGTTCGEYLKNYVAAAGGYVLNGDSTSECNFCTIKDTNVFLENVSSKYEHRWRDFGIGMVYIVVNIIGALALYWLVRMPKNKNKKKQ</sequence>
<evidence type="ECO:0000313" key="9">
    <source>
        <dbReference type="Proteomes" id="UP000750502"/>
    </source>
</evidence>
<proteinExistence type="predicted"/>
<dbReference type="OrthoDB" id="245989at2759"/>
<feature type="transmembrane region" description="Helical" evidence="6">
    <location>
        <begin position="85"/>
        <end position="106"/>
    </location>
</feature>
<keyword evidence="9" id="KW-1185">Reference proteome</keyword>
<feature type="transmembrane region" description="Helical" evidence="6">
    <location>
        <begin position="205"/>
        <end position="228"/>
    </location>
</feature>
<gene>
    <name evidence="8" type="ORF">H9Q72_009369</name>
</gene>
<evidence type="ECO:0000259" key="7">
    <source>
        <dbReference type="Pfam" id="PF01061"/>
    </source>
</evidence>
<reference evidence="8" key="2">
    <citation type="submission" date="2020-10" db="EMBL/GenBank/DDBJ databases">
        <authorList>
            <person name="Peck L.D."/>
            <person name="Nowell R.W."/>
            <person name="Flood J."/>
            <person name="Ryan M.J."/>
            <person name="Barraclough T.G."/>
        </authorList>
    </citation>
    <scope>NUCLEOTIDE SEQUENCE</scope>
    <source>
        <strain evidence="8">IMI 127659i</strain>
    </source>
</reference>
<protein>
    <recommendedName>
        <fullName evidence="7">ABC-2 type transporter transmembrane domain-containing protein</fullName>
    </recommendedName>
</protein>
<feature type="transmembrane region" description="Helical" evidence="6">
    <location>
        <begin position="234"/>
        <end position="254"/>
    </location>
</feature>
<dbReference type="Proteomes" id="UP000750502">
    <property type="component" value="Unassembled WGS sequence"/>
</dbReference>
<dbReference type="EMBL" id="JADFTT010000368">
    <property type="protein sequence ID" value="KAG5762527.1"/>
    <property type="molecule type" value="Genomic_DNA"/>
</dbReference>
<dbReference type="Pfam" id="PF01061">
    <property type="entry name" value="ABC2_membrane"/>
    <property type="match status" value="1"/>
</dbReference>
<keyword evidence="2" id="KW-0813">Transport</keyword>
<dbReference type="InterPro" id="IPR013525">
    <property type="entry name" value="ABC2_TM"/>
</dbReference>
<name>A0A9P7HLL7_9HYPO</name>
<dbReference type="PANTHER" id="PTHR19241">
    <property type="entry name" value="ATP-BINDING CASSETTE TRANSPORTER"/>
    <property type="match status" value="1"/>
</dbReference>
<keyword evidence="3 6" id="KW-0812">Transmembrane</keyword>
<comment type="caution">
    <text evidence="8">The sequence shown here is derived from an EMBL/GenBank/DDBJ whole genome shotgun (WGS) entry which is preliminary data.</text>
</comment>
<dbReference type="GO" id="GO:0016020">
    <property type="term" value="C:membrane"/>
    <property type="evidence" value="ECO:0007669"/>
    <property type="project" value="UniProtKB-SubCell"/>
</dbReference>
<evidence type="ECO:0000256" key="1">
    <source>
        <dbReference type="ARBA" id="ARBA00004141"/>
    </source>
</evidence>
<evidence type="ECO:0000256" key="4">
    <source>
        <dbReference type="ARBA" id="ARBA00022989"/>
    </source>
</evidence>
<keyword evidence="4 6" id="KW-1133">Transmembrane helix</keyword>
<organism evidence="8 9">
    <name type="scientific">Fusarium xylarioides</name>
    <dbReference type="NCBI Taxonomy" id="221167"/>
    <lineage>
        <taxon>Eukaryota</taxon>
        <taxon>Fungi</taxon>
        <taxon>Dikarya</taxon>
        <taxon>Ascomycota</taxon>
        <taxon>Pezizomycotina</taxon>
        <taxon>Sordariomycetes</taxon>
        <taxon>Hypocreomycetidae</taxon>
        <taxon>Hypocreales</taxon>
        <taxon>Nectriaceae</taxon>
        <taxon>Fusarium</taxon>
        <taxon>Fusarium fujikuroi species complex</taxon>
    </lineage>
</organism>
<evidence type="ECO:0000256" key="6">
    <source>
        <dbReference type="SAM" id="Phobius"/>
    </source>
</evidence>
<feature type="transmembrane region" description="Helical" evidence="6">
    <location>
        <begin position="159"/>
        <end position="185"/>
    </location>
</feature>
<evidence type="ECO:0000313" key="8">
    <source>
        <dbReference type="EMBL" id="KAG5762527.1"/>
    </source>
</evidence>
<evidence type="ECO:0000256" key="3">
    <source>
        <dbReference type="ARBA" id="ARBA00022692"/>
    </source>
</evidence>
<evidence type="ECO:0000256" key="5">
    <source>
        <dbReference type="ARBA" id="ARBA00023136"/>
    </source>
</evidence>
<feature type="transmembrane region" description="Helical" evidence="6">
    <location>
        <begin position="356"/>
        <end position="377"/>
    </location>
</feature>
<comment type="subcellular location">
    <subcellularLocation>
        <location evidence="1">Membrane</location>
        <topology evidence="1">Multi-pass membrane protein</topology>
    </subcellularLocation>
</comment>
<reference evidence="8" key="1">
    <citation type="journal article" date="2020" name="bioRxiv">
        <title>Historical genomics reveals the evolutionary mechanisms behind multiple outbreaks of the host-specific coffee wilt pathogen Fusarium xylarioides.</title>
        <authorList>
            <person name="Peck D."/>
            <person name="Nowell R.W."/>
            <person name="Flood J."/>
            <person name="Ryan M.J."/>
            <person name="Barraclough T.G."/>
        </authorList>
    </citation>
    <scope>NUCLEOTIDE SEQUENCE</scope>
    <source>
        <strain evidence="8">IMI 127659i</strain>
    </source>
</reference>